<reference evidence="1" key="1">
    <citation type="submission" date="2013-11" db="EMBL/GenBank/DDBJ databases">
        <title>The Genome Sequence of Phytophthora parasitica CHvinca01.</title>
        <authorList>
            <consortium name="The Broad Institute Genomics Platform"/>
            <person name="Russ C."/>
            <person name="Tyler B."/>
            <person name="Panabieres F."/>
            <person name="Shan W."/>
            <person name="Tripathy S."/>
            <person name="Grunwald N."/>
            <person name="Machado M."/>
            <person name="Johnson C.S."/>
            <person name="Arredondo F."/>
            <person name="Hong C."/>
            <person name="Coffey M."/>
            <person name="Young S.K."/>
            <person name="Zeng Q."/>
            <person name="Gargeya S."/>
            <person name="Fitzgerald M."/>
            <person name="Abouelleil A."/>
            <person name="Alvarado L."/>
            <person name="Chapman S.B."/>
            <person name="Gainer-Dewar J."/>
            <person name="Goldberg J."/>
            <person name="Griggs A."/>
            <person name="Gujja S."/>
            <person name="Hansen M."/>
            <person name="Howarth C."/>
            <person name="Imamovic A."/>
            <person name="Ireland A."/>
            <person name="Larimer J."/>
            <person name="McCowan C."/>
            <person name="Murphy C."/>
            <person name="Pearson M."/>
            <person name="Poon T.W."/>
            <person name="Priest M."/>
            <person name="Roberts A."/>
            <person name="Saif S."/>
            <person name="Shea T."/>
            <person name="Sykes S."/>
            <person name="Wortman J."/>
            <person name="Nusbaum C."/>
            <person name="Birren B."/>
        </authorList>
    </citation>
    <scope>NUCLEOTIDE SEQUENCE [LARGE SCALE GENOMIC DNA]</scope>
    <source>
        <strain evidence="1">CHvinca01</strain>
    </source>
</reference>
<accession>W2KUR3</accession>
<sequence>MVHKNATSLGRLWCSSVQVTVQANSQLHEVVLTSWIYTRSILIWV</sequence>
<dbReference type="EMBL" id="KI680646">
    <property type="protein sequence ID" value="ETL88898.1"/>
    <property type="molecule type" value="Genomic_DNA"/>
</dbReference>
<evidence type="ECO:0000313" key="1">
    <source>
        <dbReference type="EMBL" id="ETL88898.1"/>
    </source>
</evidence>
<gene>
    <name evidence="1" type="ORF">L917_12077</name>
</gene>
<protein>
    <submittedName>
        <fullName evidence="1">Uncharacterized protein</fullName>
    </submittedName>
</protein>
<proteinExistence type="predicted"/>
<dbReference type="AlphaFoldDB" id="W2KUR3"/>
<dbReference type="Proteomes" id="UP000054423">
    <property type="component" value="Unassembled WGS sequence"/>
</dbReference>
<organism evidence="1">
    <name type="scientific">Phytophthora nicotianae</name>
    <name type="common">Potato buckeye rot agent</name>
    <name type="synonym">Phytophthora parasitica</name>
    <dbReference type="NCBI Taxonomy" id="4792"/>
    <lineage>
        <taxon>Eukaryota</taxon>
        <taxon>Sar</taxon>
        <taxon>Stramenopiles</taxon>
        <taxon>Oomycota</taxon>
        <taxon>Peronosporomycetes</taxon>
        <taxon>Peronosporales</taxon>
        <taxon>Peronosporaceae</taxon>
        <taxon>Phytophthora</taxon>
    </lineage>
</organism>
<name>W2KUR3_PHYNI</name>